<keyword evidence="3" id="KW-0679">Respiratory chain</keyword>
<keyword evidence="2" id="KW-0813">Transport</keyword>
<proteinExistence type="predicted"/>
<dbReference type="PANTHER" id="PTHR12219">
    <property type="entry name" value="NADH-UBIQUINONE OXIDOREDUCTASE"/>
    <property type="match status" value="1"/>
</dbReference>
<dbReference type="Gene3D" id="3.30.160.190">
    <property type="entry name" value="atu1810 like domain"/>
    <property type="match status" value="1"/>
</dbReference>
<evidence type="ECO:0000256" key="4">
    <source>
        <dbReference type="ARBA" id="ARBA00022946"/>
    </source>
</evidence>
<evidence type="ECO:0000256" key="5">
    <source>
        <dbReference type="ARBA" id="ARBA00022982"/>
    </source>
</evidence>
<reference evidence="7 8" key="1">
    <citation type="submission" date="2016-11" db="EMBL/GenBank/DDBJ databases">
        <authorList>
            <person name="Jaros S."/>
            <person name="Januszkiewicz K."/>
            <person name="Wedrychowicz H."/>
        </authorList>
    </citation>
    <scope>NUCLEOTIDE SEQUENCE [LARGE SCALE GENOMIC DNA]</scope>
    <source>
        <strain evidence="7 8">GAS499</strain>
    </source>
</reference>
<evidence type="ECO:0000313" key="8">
    <source>
        <dbReference type="Proteomes" id="UP000189935"/>
    </source>
</evidence>
<dbReference type="RefSeq" id="WP_079536103.1">
    <property type="nucleotide sequence ID" value="NZ_LT670844.1"/>
</dbReference>
<dbReference type="OrthoDB" id="9799572at2"/>
<dbReference type="EMBL" id="LT670844">
    <property type="protein sequence ID" value="SHJ26946.1"/>
    <property type="molecule type" value="Genomic_DNA"/>
</dbReference>
<evidence type="ECO:0000313" key="7">
    <source>
        <dbReference type="EMBL" id="SHJ26946.1"/>
    </source>
</evidence>
<dbReference type="AlphaFoldDB" id="A0A1M6HXG8"/>
<comment type="subcellular location">
    <subcellularLocation>
        <location evidence="1">Membrane</location>
    </subcellularLocation>
</comment>
<dbReference type="PANTHER" id="PTHR12219:SF8">
    <property type="entry name" value="NADH DEHYDROGENASE [UBIQUINONE] IRON-SULFUR PROTEIN 4, MITOCHONDRIAL"/>
    <property type="match status" value="1"/>
</dbReference>
<organism evidence="7 8">
    <name type="scientific">Bradyrhizobium lablabi</name>
    <dbReference type="NCBI Taxonomy" id="722472"/>
    <lineage>
        <taxon>Bacteria</taxon>
        <taxon>Pseudomonadati</taxon>
        <taxon>Pseudomonadota</taxon>
        <taxon>Alphaproteobacteria</taxon>
        <taxon>Hyphomicrobiales</taxon>
        <taxon>Nitrobacteraceae</taxon>
        <taxon>Bradyrhizobium</taxon>
    </lineage>
</organism>
<keyword evidence="5" id="KW-0249">Electron transport</keyword>
<dbReference type="GO" id="GO:0016020">
    <property type="term" value="C:membrane"/>
    <property type="evidence" value="ECO:0007669"/>
    <property type="project" value="UniProtKB-SubCell"/>
</dbReference>
<name>A0A1M6HXG8_9BRAD</name>
<dbReference type="GO" id="GO:0022900">
    <property type="term" value="P:electron transport chain"/>
    <property type="evidence" value="ECO:0007669"/>
    <property type="project" value="InterPro"/>
</dbReference>
<accession>A0A1M6HXG8</accession>
<evidence type="ECO:0000256" key="3">
    <source>
        <dbReference type="ARBA" id="ARBA00022660"/>
    </source>
</evidence>
<keyword evidence="6" id="KW-0472">Membrane</keyword>
<dbReference type="Proteomes" id="UP000189935">
    <property type="component" value="Chromosome I"/>
</dbReference>
<dbReference type="InterPro" id="IPR006885">
    <property type="entry name" value="NADH_UbQ_FeS_4_mit-like"/>
</dbReference>
<sequence length="102" mass="12035">MTVARIFKPAKNAMQSGTAKTKEWQLDFEPEKPREIEPLMGWTSSRDMKQELSLRFDTKQEAVAYCEREGIPYHVFEPKEPARRQAAYADNFAFRRVEPWTH</sequence>
<gene>
    <name evidence="7" type="ORF">SAMN05444159_0146</name>
</gene>
<evidence type="ECO:0000256" key="6">
    <source>
        <dbReference type="ARBA" id="ARBA00023136"/>
    </source>
</evidence>
<keyword evidence="4" id="KW-0809">Transit peptide</keyword>
<protein>
    <submittedName>
        <fullName evidence="7">ETC complex I subunit conserved region</fullName>
    </submittedName>
</protein>
<dbReference type="InterPro" id="IPR038532">
    <property type="entry name" value="NDUFS4-like_sf"/>
</dbReference>
<evidence type="ECO:0000256" key="2">
    <source>
        <dbReference type="ARBA" id="ARBA00022448"/>
    </source>
</evidence>
<evidence type="ECO:0000256" key="1">
    <source>
        <dbReference type="ARBA" id="ARBA00004370"/>
    </source>
</evidence>
<dbReference type="Pfam" id="PF04800">
    <property type="entry name" value="NDUS4"/>
    <property type="match status" value="1"/>
</dbReference>